<dbReference type="AlphaFoldDB" id="A0A2P2R1G2"/>
<organism evidence="1">
    <name type="scientific">Rhizophora mucronata</name>
    <name type="common">Asiatic mangrove</name>
    <dbReference type="NCBI Taxonomy" id="61149"/>
    <lineage>
        <taxon>Eukaryota</taxon>
        <taxon>Viridiplantae</taxon>
        <taxon>Streptophyta</taxon>
        <taxon>Embryophyta</taxon>
        <taxon>Tracheophyta</taxon>
        <taxon>Spermatophyta</taxon>
        <taxon>Magnoliopsida</taxon>
        <taxon>eudicotyledons</taxon>
        <taxon>Gunneridae</taxon>
        <taxon>Pentapetalae</taxon>
        <taxon>rosids</taxon>
        <taxon>fabids</taxon>
        <taxon>Malpighiales</taxon>
        <taxon>Rhizophoraceae</taxon>
        <taxon>Rhizophora</taxon>
    </lineage>
</organism>
<accession>A0A2P2R1G2</accession>
<proteinExistence type="predicted"/>
<name>A0A2P2R1G2_RHIMU</name>
<evidence type="ECO:0000313" key="1">
    <source>
        <dbReference type="EMBL" id="MBX73096.1"/>
    </source>
</evidence>
<reference evidence="1" key="1">
    <citation type="submission" date="2018-02" db="EMBL/GenBank/DDBJ databases">
        <title>Rhizophora mucronata_Transcriptome.</title>
        <authorList>
            <person name="Meera S.P."/>
            <person name="Sreeshan A."/>
            <person name="Augustine A."/>
        </authorList>
    </citation>
    <scope>NUCLEOTIDE SEQUENCE</scope>
    <source>
        <tissue evidence="1">Leaf</tissue>
    </source>
</reference>
<dbReference type="EMBL" id="GGEC01092612">
    <property type="protein sequence ID" value="MBX73096.1"/>
    <property type="molecule type" value="Transcribed_RNA"/>
</dbReference>
<protein>
    <submittedName>
        <fullName evidence="1">Uncharacterized protein</fullName>
    </submittedName>
</protein>
<sequence>MRWTAAAVLRIRFVAAVLLQQLY</sequence>